<organism evidence="5 6">
    <name type="scientific">Dioscorea zingiberensis</name>
    <dbReference type="NCBI Taxonomy" id="325984"/>
    <lineage>
        <taxon>Eukaryota</taxon>
        <taxon>Viridiplantae</taxon>
        <taxon>Streptophyta</taxon>
        <taxon>Embryophyta</taxon>
        <taxon>Tracheophyta</taxon>
        <taxon>Spermatophyta</taxon>
        <taxon>Magnoliopsida</taxon>
        <taxon>Liliopsida</taxon>
        <taxon>Dioscoreales</taxon>
        <taxon>Dioscoreaceae</taxon>
        <taxon>Dioscorea</taxon>
    </lineage>
</organism>
<dbReference type="InterPro" id="IPR056900">
    <property type="entry name" value="COB_C"/>
</dbReference>
<gene>
    <name evidence="5" type="ORF">J5N97_007197</name>
</gene>
<dbReference type="AlphaFoldDB" id="A0A9D5DBG9"/>
<dbReference type="Pfam" id="PF25079">
    <property type="entry name" value="COB_C"/>
    <property type="match status" value="1"/>
</dbReference>
<evidence type="ECO:0000256" key="1">
    <source>
        <dbReference type="ARBA" id="ARBA00005507"/>
    </source>
</evidence>
<evidence type="ECO:0000256" key="3">
    <source>
        <dbReference type="ARBA" id="ARBA00023180"/>
    </source>
</evidence>
<dbReference type="GO" id="GO:0052324">
    <property type="term" value="P:plant-type cell wall cellulose biosynthetic process"/>
    <property type="evidence" value="ECO:0007669"/>
    <property type="project" value="TreeGrafter"/>
</dbReference>
<evidence type="ECO:0000313" key="5">
    <source>
        <dbReference type="EMBL" id="KAJ0988841.1"/>
    </source>
</evidence>
<dbReference type="PANTHER" id="PTHR31673:SF3">
    <property type="entry name" value="COBRA-LIKE PROTEIN 4"/>
    <property type="match status" value="1"/>
</dbReference>
<keyword evidence="2" id="KW-0732">Signal</keyword>
<dbReference type="GO" id="GO:0005886">
    <property type="term" value="C:plasma membrane"/>
    <property type="evidence" value="ECO:0007669"/>
    <property type="project" value="TreeGrafter"/>
</dbReference>
<dbReference type="EMBL" id="JAGGNH010000001">
    <property type="protein sequence ID" value="KAJ0988841.1"/>
    <property type="molecule type" value="Genomic_DNA"/>
</dbReference>
<accession>A0A9D5DBG9</accession>
<proteinExistence type="inferred from homology"/>
<keyword evidence="3" id="KW-0325">Glycoprotein</keyword>
<sequence length="366" mass="40255">MQWTPDGYVAVVNISNEQEFRPVAEPGWKLSWTWGRREVIWSMVGAQALLQGDCSHFVGNIPHSCERRPTIVDLLPGVPFNDQVAGCCRDGVLAPKAFGDPDRSTAGFQLSVGLAGTTNRTVRLPTNFTFEVERGGYACGAVKVVRPTRFLSPDGRRVTQALMTWKVVCTYSAFLAKKTPACCVSLSSADHRLSSGCKDCACSCRSASAACTRKGSAGKPSRLSSAVKCTNHMCPVQINWHLKSQSKDNWGARVSITNYNHRSEISNWATLLHLPQSNHLMKITQANHKPLLMSIGGWEMFWGIKKYNRVINKEGIRGSTVNWEVIYSHKNVSSHNGTVGAPYIPLAIYFNGDACSMPAKSTFLKV</sequence>
<dbReference type="OrthoDB" id="770027at2759"/>
<keyword evidence="6" id="KW-1185">Reference proteome</keyword>
<dbReference type="Proteomes" id="UP001085076">
    <property type="component" value="Miscellaneous, Linkage group lg01"/>
</dbReference>
<evidence type="ECO:0000256" key="2">
    <source>
        <dbReference type="ARBA" id="ARBA00022729"/>
    </source>
</evidence>
<reference evidence="5" key="2">
    <citation type="journal article" date="2022" name="Hortic Res">
        <title>The genome of Dioscorea zingiberensis sheds light on the biosynthesis, origin and evolution of the medicinally important diosgenin saponins.</title>
        <authorList>
            <person name="Li Y."/>
            <person name="Tan C."/>
            <person name="Li Z."/>
            <person name="Guo J."/>
            <person name="Li S."/>
            <person name="Chen X."/>
            <person name="Wang C."/>
            <person name="Dai X."/>
            <person name="Yang H."/>
            <person name="Song W."/>
            <person name="Hou L."/>
            <person name="Xu J."/>
            <person name="Tong Z."/>
            <person name="Xu A."/>
            <person name="Yuan X."/>
            <person name="Wang W."/>
            <person name="Yang Q."/>
            <person name="Chen L."/>
            <person name="Sun Z."/>
            <person name="Wang K."/>
            <person name="Pan B."/>
            <person name="Chen J."/>
            <person name="Bao Y."/>
            <person name="Liu F."/>
            <person name="Qi X."/>
            <person name="Gang D.R."/>
            <person name="Wen J."/>
            <person name="Li J."/>
        </authorList>
    </citation>
    <scope>NUCLEOTIDE SEQUENCE</scope>
    <source>
        <strain evidence="5">Dzin_1.0</strain>
    </source>
</reference>
<feature type="domain" description="COBRA C-terminal" evidence="4">
    <location>
        <begin position="221"/>
        <end position="360"/>
    </location>
</feature>
<name>A0A9D5DBG9_9LILI</name>
<comment type="similarity">
    <text evidence="1">Belongs to the COBRA family.</text>
</comment>
<dbReference type="PIRSF" id="PIRSF038122">
    <property type="entry name" value="COBRA"/>
    <property type="match status" value="1"/>
</dbReference>
<protein>
    <recommendedName>
        <fullName evidence="4">COBRA C-terminal domain-containing protein</fullName>
    </recommendedName>
</protein>
<comment type="caution">
    <text evidence="5">The sequence shown here is derived from an EMBL/GenBank/DDBJ whole genome shotgun (WGS) entry which is preliminary data.</text>
</comment>
<dbReference type="PANTHER" id="PTHR31673">
    <property type="entry name" value="PROTEIN COBRA"/>
    <property type="match status" value="1"/>
</dbReference>
<reference evidence="5" key="1">
    <citation type="submission" date="2021-03" db="EMBL/GenBank/DDBJ databases">
        <authorList>
            <person name="Li Z."/>
            <person name="Yang C."/>
        </authorList>
    </citation>
    <scope>NUCLEOTIDE SEQUENCE</scope>
    <source>
        <strain evidence="5">Dzin_1.0</strain>
        <tissue evidence="5">Leaf</tissue>
    </source>
</reference>
<dbReference type="Pfam" id="PF04833">
    <property type="entry name" value="COBRA"/>
    <property type="match status" value="1"/>
</dbReference>
<evidence type="ECO:0000313" key="6">
    <source>
        <dbReference type="Proteomes" id="UP001085076"/>
    </source>
</evidence>
<dbReference type="GO" id="GO:0010215">
    <property type="term" value="P:cellulose microfibril organization"/>
    <property type="evidence" value="ECO:0007669"/>
    <property type="project" value="InterPro"/>
</dbReference>
<evidence type="ECO:0000259" key="4">
    <source>
        <dbReference type="Pfam" id="PF25079"/>
    </source>
</evidence>
<dbReference type="InterPro" id="IPR006918">
    <property type="entry name" value="COBRA_pln"/>
</dbReference>